<reference evidence="3 4" key="1">
    <citation type="submission" date="2020-06" db="EMBL/GenBank/DDBJ databases">
        <title>Taxonomy, biology and ecology of Rhodococcus bacteria occurring in California pistachio and other woody hosts as revealed by genome sequence analyses.</title>
        <authorList>
            <person name="Gai Y."/>
            <person name="Riely B."/>
        </authorList>
    </citation>
    <scope>NUCLEOTIDE SEQUENCE [LARGE SCALE GENOMIC DNA]</scope>
    <source>
        <strain evidence="3 4">BP-284</strain>
    </source>
</reference>
<comment type="caution">
    <text evidence="3">The sequence shown here is derived from an EMBL/GenBank/DDBJ whole genome shotgun (WGS) entry which is preliminary data.</text>
</comment>
<proteinExistence type="predicted"/>
<dbReference type="Gene3D" id="1.10.10.10">
    <property type="entry name" value="Winged helix-like DNA-binding domain superfamily/Winged helix DNA-binding domain"/>
    <property type="match status" value="1"/>
</dbReference>
<evidence type="ECO:0000256" key="1">
    <source>
        <dbReference type="SAM" id="MobiDB-lite"/>
    </source>
</evidence>
<dbReference type="Pfam" id="PF13601">
    <property type="entry name" value="HTH_34"/>
    <property type="match status" value="1"/>
</dbReference>
<dbReference type="Proteomes" id="UP001520140">
    <property type="component" value="Unassembled WGS sequence"/>
</dbReference>
<dbReference type="InterPro" id="IPR036388">
    <property type="entry name" value="WH-like_DNA-bd_sf"/>
</dbReference>
<organism evidence="3 4">
    <name type="scientific">Rhodococcoides kroppenstedtii</name>
    <dbReference type="NCBI Taxonomy" id="293050"/>
    <lineage>
        <taxon>Bacteria</taxon>
        <taxon>Bacillati</taxon>
        <taxon>Actinomycetota</taxon>
        <taxon>Actinomycetes</taxon>
        <taxon>Mycobacteriales</taxon>
        <taxon>Nocardiaceae</taxon>
        <taxon>Rhodococcoides</taxon>
    </lineage>
</organism>
<feature type="compositionally biased region" description="Basic residues" evidence="1">
    <location>
        <begin position="1"/>
        <end position="11"/>
    </location>
</feature>
<name>A0ABS7NY14_9NOCA</name>
<gene>
    <name evidence="3" type="ORF">HQ605_18635</name>
</gene>
<evidence type="ECO:0000313" key="3">
    <source>
        <dbReference type="EMBL" id="MBY6322836.1"/>
    </source>
</evidence>
<feature type="region of interest" description="Disordered" evidence="1">
    <location>
        <begin position="1"/>
        <end position="20"/>
    </location>
</feature>
<protein>
    <submittedName>
        <fullName evidence="3">Transcriptional regulator</fullName>
    </submittedName>
</protein>
<dbReference type="InterPro" id="IPR027395">
    <property type="entry name" value="WH_DNA-bd_dom"/>
</dbReference>
<feature type="domain" description="Winged helix DNA-binding" evidence="2">
    <location>
        <begin position="54"/>
        <end position="133"/>
    </location>
</feature>
<sequence length="135" mass="14596">MVPALARRKPGPRRDRRADHDLARLPLGRGLRAGTAGVGVTVTPAFDPVIHAPLRLRICALLAPVTSMEFATLRGHLDVSESVLSKHLKTLEDAGHIRIRKATSNSRVRTSAAMTPEGRAAYDAHVAELRRIVGS</sequence>
<accession>A0ABS7NY14</accession>
<evidence type="ECO:0000259" key="2">
    <source>
        <dbReference type="Pfam" id="PF13601"/>
    </source>
</evidence>
<dbReference type="EMBL" id="JABUKG010000027">
    <property type="protein sequence ID" value="MBY6322836.1"/>
    <property type="molecule type" value="Genomic_DNA"/>
</dbReference>
<evidence type="ECO:0000313" key="4">
    <source>
        <dbReference type="Proteomes" id="UP001520140"/>
    </source>
</evidence>
<dbReference type="InterPro" id="IPR036390">
    <property type="entry name" value="WH_DNA-bd_sf"/>
</dbReference>
<dbReference type="SUPFAM" id="SSF46785">
    <property type="entry name" value="Winged helix' DNA-binding domain"/>
    <property type="match status" value="1"/>
</dbReference>
<keyword evidence="4" id="KW-1185">Reference proteome</keyword>
<dbReference type="PANTHER" id="PTHR37318:SF1">
    <property type="entry name" value="BSL7504 PROTEIN"/>
    <property type="match status" value="1"/>
</dbReference>
<dbReference type="PANTHER" id="PTHR37318">
    <property type="entry name" value="BSL7504 PROTEIN"/>
    <property type="match status" value="1"/>
</dbReference>